<protein>
    <submittedName>
        <fullName evidence="3">Uncharacterized protein</fullName>
    </submittedName>
</protein>
<keyword evidence="1" id="KW-0732">Signal</keyword>
<dbReference type="EMBL" id="VDEP01000372">
    <property type="protein sequence ID" value="KAA1095484.1"/>
    <property type="molecule type" value="Genomic_DNA"/>
</dbReference>
<evidence type="ECO:0000313" key="3">
    <source>
        <dbReference type="EMBL" id="KAA1099815.1"/>
    </source>
</evidence>
<dbReference type="Proteomes" id="UP000325313">
    <property type="component" value="Unassembled WGS sequence"/>
</dbReference>
<feature type="signal peptide" evidence="1">
    <location>
        <begin position="1"/>
        <end position="17"/>
    </location>
</feature>
<dbReference type="EMBL" id="VSWC01000054">
    <property type="protein sequence ID" value="KAA1099815.1"/>
    <property type="molecule type" value="Genomic_DNA"/>
</dbReference>
<sequence>MQSLPIVCMGLFSLVAAQPPLPKYCWQCEVIATPKSRNELSHLKLDAGTAIKCWIQGCNEDITADRYYCSTCHHYAWYAATDCPNHKLLDPLYYKA</sequence>
<evidence type="ECO:0000313" key="4">
    <source>
        <dbReference type="Proteomes" id="UP000324748"/>
    </source>
</evidence>
<reference evidence="4 5" key="1">
    <citation type="submission" date="2019-05" db="EMBL/GenBank/DDBJ databases">
        <title>Emergence of the Ug99 lineage of the wheat stem rust pathogen through somatic hybridization.</title>
        <authorList>
            <person name="Li F."/>
            <person name="Upadhyaya N.M."/>
            <person name="Sperschneider J."/>
            <person name="Matny O."/>
            <person name="Nguyen-Phuc H."/>
            <person name="Mago R."/>
            <person name="Raley C."/>
            <person name="Miller M.E."/>
            <person name="Silverstein K.A.T."/>
            <person name="Henningsen E."/>
            <person name="Hirsch C.D."/>
            <person name="Visser B."/>
            <person name="Pretorius Z.A."/>
            <person name="Steffenson B.J."/>
            <person name="Schwessinger B."/>
            <person name="Dodds P.N."/>
            <person name="Figueroa M."/>
        </authorList>
    </citation>
    <scope>NUCLEOTIDE SEQUENCE [LARGE SCALE GENOMIC DNA]</scope>
    <source>
        <strain evidence="3">21-0</strain>
        <strain evidence="2 5">Ug99</strain>
    </source>
</reference>
<evidence type="ECO:0000313" key="5">
    <source>
        <dbReference type="Proteomes" id="UP000325313"/>
    </source>
</evidence>
<comment type="caution">
    <text evidence="3">The sequence shown here is derived from an EMBL/GenBank/DDBJ whole genome shotgun (WGS) entry which is preliminary data.</text>
</comment>
<accession>A0A5B0PDY3</accession>
<dbReference type="Proteomes" id="UP000324748">
    <property type="component" value="Unassembled WGS sequence"/>
</dbReference>
<keyword evidence="4" id="KW-1185">Reference proteome</keyword>
<name>A0A5B0PDY3_PUCGR</name>
<organism evidence="3 4">
    <name type="scientific">Puccinia graminis f. sp. tritici</name>
    <dbReference type="NCBI Taxonomy" id="56615"/>
    <lineage>
        <taxon>Eukaryota</taxon>
        <taxon>Fungi</taxon>
        <taxon>Dikarya</taxon>
        <taxon>Basidiomycota</taxon>
        <taxon>Pucciniomycotina</taxon>
        <taxon>Pucciniomycetes</taxon>
        <taxon>Pucciniales</taxon>
        <taxon>Pucciniaceae</taxon>
        <taxon>Puccinia</taxon>
    </lineage>
</organism>
<feature type="chain" id="PRO_5036366404" evidence="1">
    <location>
        <begin position="18"/>
        <end position="96"/>
    </location>
</feature>
<gene>
    <name evidence="3" type="ORF">PGT21_021563</name>
    <name evidence="2" type="ORF">PGTUg99_033155</name>
</gene>
<evidence type="ECO:0000313" key="2">
    <source>
        <dbReference type="EMBL" id="KAA1095484.1"/>
    </source>
</evidence>
<evidence type="ECO:0000256" key="1">
    <source>
        <dbReference type="SAM" id="SignalP"/>
    </source>
</evidence>
<proteinExistence type="predicted"/>
<dbReference type="AlphaFoldDB" id="A0A5B0PDY3"/>